<name>A0A2N5VGP5_9BASI</name>
<proteinExistence type="predicted"/>
<dbReference type="Proteomes" id="UP000235392">
    <property type="component" value="Unassembled WGS sequence"/>
</dbReference>
<feature type="region of interest" description="Disordered" evidence="1">
    <location>
        <begin position="79"/>
        <end position="103"/>
    </location>
</feature>
<evidence type="ECO:0000313" key="2">
    <source>
        <dbReference type="EMBL" id="PLW49154.1"/>
    </source>
</evidence>
<comment type="caution">
    <text evidence="2">The sequence shown here is derived from an EMBL/GenBank/DDBJ whole genome shotgun (WGS) entry which is preliminary data.</text>
</comment>
<feature type="compositionally biased region" description="Polar residues" evidence="1">
    <location>
        <begin position="1"/>
        <end position="20"/>
    </location>
</feature>
<evidence type="ECO:0000313" key="3">
    <source>
        <dbReference type="Proteomes" id="UP000235392"/>
    </source>
</evidence>
<gene>
    <name evidence="2" type="ORF">PCASD_03040</name>
</gene>
<protein>
    <submittedName>
        <fullName evidence="2">Uncharacterized protein</fullName>
    </submittedName>
</protein>
<reference evidence="2 3" key="1">
    <citation type="submission" date="2017-11" db="EMBL/GenBank/DDBJ databases">
        <title>De novo assembly and phasing of dikaryotic genomes from two isolates of Puccinia coronata f. sp. avenae, the causal agent of oat crown rust.</title>
        <authorList>
            <person name="Miller M.E."/>
            <person name="Zhang Y."/>
            <person name="Omidvar V."/>
            <person name="Sperschneider J."/>
            <person name="Schwessinger B."/>
            <person name="Raley C."/>
            <person name="Palmer J.M."/>
            <person name="Garnica D."/>
            <person name="Upadhyaya N."/>
            <person name="Rathjen J."/>
            <person name="Taylor J.M."/>
            <person name="Park R.F."/>
            <person name="Dodds P.N."/>
            <person name="Hirsch C.D."/>
            <person name="Kianian S.F."/>
            <person name="Figueroa M."/>
        </authorList>
    </citation>
    <scope>NUCLEOTIDE SEQUENCE [LARGE SCALE GENOMIC DNA]</scope>
    <source>
        <strain evidence="2">12SD80</strain>
    </source>
</reference>
<evidence type="ECO:0000256" key="1">
    <source>
        <dbReference type="SAM" id="MobiDB-lite"/>
    </source>
</evidence>
<dbReference type="AlphaFoldDB" id="A0A2N5VGP5"/>
<accession>A0A2N5VGP5</accession>
<sequence>MSSLHPTGTRSNPSRPQSITELKGDELDAAVAKSIRGTKSANNHIFCSIIGDEANTTLPPSKDETTIISNHIPGAWSCARPPTPRNYPSIPSFDPPEPSLFQQSFAQLPPCSHTQIPSSH</sequence>
<organism evidence="2 3">
    <name type="scientific">Puccinia coronata f. sp. avenae</name>
    <dbReference type="NCBI Taxonomy" id="200324"/>
    <lineage>
        <taxon>Eukaryota</taxon>
        <taxon>Fungi</taxon>
        <taxon>Dikarya</taxon>
        <taxon>Basidiomycota</taxon>
        <taxon>Pucciniomycotina</taxon>
        <taxon>Pucciniomycetes</taxon>
        <taxon>Pucciniales</taxon>
        <taxon>Pucciniaceae</taxon>
        <taxon>Puccinia</taxon>
    </lineage>
</organism>
<dbReference type="EMBL" id="PGCI01000018">
    <property type="protein sequence ID" value="PLW49154.1"/>
    <property type="molecule type" value="Genomic_DNA"/>
</dbReference>
<feature type="region of interest" description="Disordered" evidence="1">
    <location>
        <begin position="1"/>
        <end position="25"/>
    </location>
</feature>